<evidence type="ECO:0000313" key="2">
    <source>
        <dbReference type="EMBL" id="ATY40884.1"/>
    </source>
</evidence>
<dbReference type="InterPro" id="IPR004860">
    <property type="entry name" value="LAGLIDADG_dom"/>
</dbReference>
<gene>
    <name evidence="2" type="primary">orf172</name>
</gene>
<dbReference type="GO" id="GO:0004519">
    <property type="term" value="F:endonuclease activity"/>
    <property type="evidence" value="ECO:0007669"/>
    <property type="project" value="UniProtKB-KW"/>
</dbReference>
<dbReference type="InterPro" id="IPR027434">
    <property type="entry name" value="Homing_endonucl"/>
</dbReference>
<protein>
    <submittedName>
        <fullName evidence="2">Dna homing endonuclease</fullName>
    </submittedName>
</protein>
<keyword evidence="2" id="KW-0540">Nuclease</keyword>
<accession>A0A2H4R8A7</accession>
<dbReference type="Gene3D" id="3.10.28.10">
    <property type="entry name" value="Homing endonucleases"/>
    <property type="match status" value="1"/>
</dbReference>
<dbReference type="PANTHER" id="PTHR36181:SF2">
    <property type="entry name" value="INTRON-ENCODED ENDONUCLEASE AI3-RELATED"/>
    <property type="match status" value="1"/>
</dbReference>
<dbReference type="InterPro" id="IPR051289">
    <property type="entry name" value="LAGLIDADG_Endonuclease"/>
</dbReference>
<sequence>MTGKPLKQLKRLDTTQLAYLAGFLDGDGSINAQIVKRPDYKLKFQIRFTVSFFQKTTRHWFLIQLQKQLKYGSLRKKPDGISEYTIVGRESVKHIIHLLKPYLRIKRRHAVLILQIIKQLEKNQEPQAFVKLCEEVDKFERLNDSKKRTITSAAVRSLFLELGLLSVPVETI</sequence>
<dbReference type="PANTHER" id="PTHR36181">
    <property type="entry name" value="INTRON-ENCODED ENDONUCLEASE AI3-RELATED"/>
    <property type="match status" value="1"/>
</dbReference>
<evidence type="ECO:0000259" key="1">
    <source>
        <dbReference type="Pfam" id="PF00961"/>
    </source>
</evidence>
<feature type="domain" description="Homing endonuclease LAGLIDADG" evidence="1">
    <location>
        <begin position="20"/>
        <end position="108"/>
    </location>
</feature>
<keyword evidence="2" id="KW-0496">Mitochondrion</keyword>
<dbReference type="Pfam" id="PF00961">
    <property type="entry name" value="LAGLIDADG_1"/>
    <property type="match status" value="1"/>
</dbReference>
<keyword evidence="2" id="KW-0378">Hydrolase</keyword>
<dbReference type="GO" id="GO:0005739">
    <property type="term" value="C:mitochondrion"/>
    <property type="evidence" value="ECO:0007669"/>
    <property type="project" value="UniProtKB-ARBA"/>
</dbReference>
<geneLocation type="mitochondrion" evidence="2"/>
<proteinExistence type="predicted"/>
<organism evidence="2">
    <name type="scientific">Picobiliphyte sp. MS584-11</name>
    <dbReference type="NCBI Taxonomy" id="1157699"/>
    <lineage>
        <taxon>Eukaryota</taxon>
        <taxon>Eukaryota incertae sedis</taxon>
        <taxon>Picozoa</taxon>
    </lineage>
</organism>
<reference evidence="2" key="1">
    <citation type="journal article" date="2017" name="Curr. Biol.">
        <title>A New Lineage of Eukaryotes Illuminates Early Mitochondrial Genome Reduction.</title>
        <authorList>
            <person name="Janouskovec J."/>
            <person name="Tikhonenkov D.V."/>
            <person name="Burki F."/>
            <person name="Howe A.T."/>
            <person name="Rohwer F.L."/>
            <person name="Mylnikov A.P."/>
            <person name="Keeling P.J."/>
        </authorList>
    </citation>
    <scope>NUCLEOTIDE SEQUENCE</scope>
</reference>
<dbReference type="AlphaFoldDB" id="A0A2H4R8A7"/>
<keyword evidence="2" id="KW-0255">Endonuclease</keyword>
<dbReference type="EMBL" id="MG202007">
    <property type="protein sequence ID" value="ATY40884.1"/>
    <property type="molecule type" value="Genomic_DNA"/>
</dbReference>
<dbReference type="SUPFAM" id="SSF55608">
    <property type="entry name" value="Homing endonucleases"/>
    <property type="match status" value="1"/>
</dbReference>
<name>A0A2H4R8A7_9EUKA</name>